<gene>
    <name evidence="1" type="ORF">M8818_000526</name>
</gene>
<dbReference type="EMBL" id="JAMKPW020000002">
    <property type="protein sequence ID" value="KAK8220110.1"/>
    <property type="molecule type" value="Genomic_DNA"/>
</dbReference>
<comment type="caution">
    <text evidence="1">The sequence shown here is derived from an EMBL/GenBank/DDBJ whole genome shotgun (WGS) entry which is preliminary data.</text>
</comment>
<protein>
    <submittedName>
        <fullName evidence="1">Uncharacterized protein</fullName>
    </submittedName>
</protein>
<dbReference type="Proteomes" id="UP001320706">
    <property type="component" value="Unassembled WGS sequence"/>
</dbReference>
<sequence length="85" mass="9268">MLFAGADQDYIPFGSIASVTSSMRKRRTPLGMKGTPGSWCRDAITSPLRCGSAVAHCIRSLVSYCENTPDKALRYICIPYCGCDK</sequence>
<keyword evidence="2" id="KW-1185">Reference proteome</keyword>
<reference evidence="1" key="1">
    <citation type="submission" date="2024-02" db="EMBL/GenBank/DDBJ databases">
        <title>Metagenome Assembled Genome of Zalaria obscura JY119.</title>
        <authorList>
            <person name="Vighnesh L."/>
            <person name="Jagadeeshwari U."/>
            <person name="Venkata Ramana C."/>
            <person name="Sasikala C."/>
        </authorList>
    </citation>
    <scope>NUCLEOTIDE SEQUENCE</scope>
    <source>
        <strain evidence="1">JY119</strain>
    </source>
</reference>
<evidence type="ECO:0000313" key="1">
    <source>
        <dbReference type="EMBL" id="KAK8220110.1"/>
    </source>
</evidence>
<evidence type="ECO:0000313" key="2">
    <source>
        <dbReference type="Proteomes" id="UP001320706"/>
    </source>
</evidence>
<organism evidence="1 2">
    <name type="scientific">Zalaria obscura</name>
    <dbReference type="NCBI Taxonomy" id="2024903"/>
    <lineage>
        <taxon>Eukaryota</taxon>
        <taxon>Fungi</taxon>
        <taxon>Dikarya</taxon>
        <taxon>Ascomycota</taxon>
        <taxon>Pezizomycotina</taxon>
        <taxon>Dothideomycetes</taxon>
        <taxon>Dothideomycetidae</taxon>
        <taxon>Dothideales</taxon>
        <taxon>Zalariaceae</taxon>
        <taxon>Zalaria</taxon>
    </lineage>
</organism>
<proteinExistence type="predicted"/>
<accession>A0ACC3SNL1</accession>
<name>A0ACC3SNL1_9PEZI</name>